<reference evidence="2 3" key="1">
    <citation type="submission" date="2024-03" db="EMBL/GenBank/DDBJ databases">
        <title>Novel species of the genus Variovorax.</title>
        <authorList>
            <person name="Liu Q."/>
            <person name="Xin Y.-H."/>
        </authorList>
    </citation>
    <scope>NUCLEOTIDE SEQUENCE [LARGE SCALE GENOMIC DNA]</scope>
    <source>
        <strain evidence="2 3">KACC 18901</strain>
    </source>
</reference>
<dbReference type="EMBL" id="JBBKZS010000008">
    <property type="protein sequence ID" value="MEJ8856789.1"/>
    <property type="molecule type" value="Genomic_DNA"/>
</dbReference>
<dbReference type="Proteomes" id="UP001367030">
    <property type="component" value="Unassembled WGS sequence"/>
</dbReference>
<accession>A0ABU8XCK9</accession>
<dbReference type="RefSeq" id="WP_340336862.1">
    <property type="nucleotide sequence ID" value="NZ_JBBKZS010000008.1"/>
</dbReference>
<protein>
    <submittedName>
        <fullName evidence="2">Uncharacterized protein</fullName>
    </submittedName>
</protein>
<evidence type="ECO:0000313" key="3">
    <source>
        <dbReference type="Proteomes" id="UP001367030"/>
    </source>
</evidence>
<evidence type="ECO:0000313" key="2">
    <source>
        <dbReference type="EMBL" id="MEJ8856789.1"/>
    </source>
</evidence>
<gene>
    <name evidence="2" type="ORF">WKW79_19600</name>
</gene>
<comment type="caution">
    <text evidence="2">The sequence shown here is derived from an EMBL/GenBank/DDBJ whole genome shotgun (WGS) entry which is preliminary data.</text>
</comment>
<sequence>MEAIKKRYGRVIDLDKSPNAVIEIIHNYRHLLDEVAGPDGTGGGPGGPPPPPPGPARPDVGTPAILNLLLELQREVRALNAKVK</sequence>
<proteinExistence type="predicted"/>
<feature type="region of interest" description="Disordered" evidence="1">
    <location>
        <begin position="34"/>
        <end position="60"/>
    </location>
</feature>
<organism evidence="2 3">
    <name type="scientific">Variovorax robiniae</name>
    <dbReference type="NCBI Taxonomy" id="1836199"/>
    <lineage>
        <taxon>Bacteria</taxon>
        <taxon>Pseudomonadati</taxon>
        <taxon>Pseudomonadota</taxon>
        <taxon>Betaproteobacteria</taxon>
        <taxon>Burkholderiales</taxon>
        <taxon>Comamonadaceae</taxon>
        <taxon>Variovorax</taxon>
    </lineage>
</organism>
<evidence type="ECO:0000256" key="1">
    <source>
        <dbReference type="SAM" id="MobiDB-lite"/>
    </source>
</evidence>
<keyword evidence="3" id="KW-1185">Reference proteome</keyword>
<name>A0ABU8XCK9_9BURK</name>
<feature type="compositionally biased region" description="Pro residues" evidence="1">
    <location>
        <begin position="46"/>
        <end position="56"/>
    </location>
</feature>